<dbReference type="InterPro" id="IPR027370">
    <property type="entry name" value="Znf-RING_euk"/>
</dbReference>
<dbReference type="InterPro" id="IPR045098">
    <property type="entry name" value="Fyv10_fam"/>
</dbReference>
<dbReference type="PROSITE" id="PS50896">
    <property type="entry name" value="LISH"/>
    <property type="match status" value="1"/>
</dbReference>
<evidence type="ECO:0000313" key="13">
    <source>
        <dbReference type="Proteomes" id="UP000001514"/>
    </source>
</evidence>
<dbReference type="KEGG" id="smo:SELMODRAFT_101739"/>
<dbReference type="SMART" id="SM00668">
    <property type="entry name" value="CTLH"/>
    <property type="match status" value="1"/>
</dbReference>
<dbReference type="SUPFAM" id="SSF57850">
    <property type="entry name" value="RING/U-box"/>
    <property type="match status" value="1"/>
</dbReference>
<dbReference type="Gramene" id="EFJ35591">
    <property type="protein sequence ID" value="EFJ35591"/>
    <property type="gene ID" value="SELMODRAFT_79692"/>
</dbReference>
<dbReference type="Gramene" id="EFJ24324">
    <property type="protein sequence ID" value="EFJ24324"/>
    <property type="gene ID" value="SELMODRAFT_101739"/>
</dbReference>
<evidence type="ECO:0000256" key="4">
    <source>
        <dbReference type="ARBA" id="ARBA00022771"/>
    </source>
</evidence>
<dbReference type="InterPro" id="IPR013144">
    <property type="entry name" value="CRA_dom"/>
</dbReference>
<reference evidence="12 13" key="1">
    <citation type="journal article" date="2011" name="Science">
        <title>The Selaginella genome identifies genetic changes associated with the evolution of vascular plants.</title>
        <authorList>
            <person name="Banks J.A."/>
            <person name="Nishiyama T."/>
            <person name="Hasebe M."/>
            <person name="Bowman J.L."/>
            <person name="Gribskov M."/>
            <person name="dePamphilis C."/>
            <person name="Albert V.A."/>
            <person name="Aono N."/>
            <person name="Aoyama T."/>
            <person name="Ambrose B.A."/>
            <person name="Ashton N.W."/>
            <person name="Axtell M.J."/>
            <person name="Barker E."/>
            <person name="Barker M.S."/>
            <person name="Bennetzen J.L."/>
            <person name="Bonawitz N.D."/>
            <person name="Chapple C."/>
            <person name="Cheng C."/>
            <person name="Correa L.G."/>
            <person name="Dacre M."/>
            <person name="DeBarry J."/>
            <person name="Dreyer I."/>
            <person name="Elias M."/>
            <person name="Engstrom E.M."/>
            <person name="Estelle M."/>
            <person name="Feng L."/>
            <person name="Finet C."/>
            <person name="Floyd S.K."/>
            <person name="Frommer W.B."/>
            <person name="Fujita T."/>
            <person name="Gramzow L."/>
            <person name="Gutensohn M."/>
            <person name="Harholt J."/>
            <person name="Hattori M."/>
            <person name="Heyl A."/>
            <person name="Hirai T."/>
            <person name="Hiwatashi Y."/>
            <person name="Ishikawa M."/>
            <person name="Iwata M."/>
            <person name="Karol K.G."/>
            <person name="Koehler B."/>
            <person name="Kolukisaoglu U."/>
            <person name="Kubo M."/>
            <person name="Kurata T."/>
            <person name="Lalonde S."/>
            <person name="Li K."/>
            <person name="Li Y."/>
            <person name="Litt A."/>
            <person name="Lyons E."/>
            <person name="Manning G."/>
            <person name="Maruyama T."/>
            <person name="Michael T.P."/>
            <person name="Mikami K."/>
            <person name="Miyazaki S."/>
            <person name="Morinaga S."/>
            <person name="Murata T."/>
            <person name="Mueller-Roeber B."/>
            <person name="Nelson D.R."/>
            <person name="Obara M."/>
            <person name="Oguri Y."/>
            <person name="Olmstead R.G."/>
            <person name="Onodera N."/>
            <person name="Petersen B.L."/>
            <person name="Pils B."/>
            <person name="Prigge M."/>
            <person name="Rensing S.A."/>
            <person name="Riano-Pachon D.M."/>
            <person name="Roberts A.W."/>
            <person name="Sato Y."/>
            <person name="Scheller H.V."/>
            <person name="Schulz B."/>
            <person name="Schulz C."/>
            <person name="Shakirov E.V."/>
            <person name="Shibagaki N."/>
            <person name="Shinohara N."/>
            <person name="Shippen D.E."/>
            <person name="Soerensen I."/>
            <person name="Sotooka R."/>
            <person name="Sugimoto N."/>
            <person name="Sugita M."/>
            <person name="Sumikawa N."/>
            <person name="Tanurdzic M."/>
            <person name="Theissen G."/>
            <person name="Ulvskov P."/>
            <person name="Wakazuki S."/>
            <person name="Weng J.K."/>
            <person name="Willats W.W."/>
            <person name="Wipf D."/>
            <person name="Wolf P.G."/>
            <person name="Yang L."/>
            <person name="Zimmer A.D."/>
            <person name="Zhu Q."/>
            <person name="Mitros T."/>
            <person name="Hellsten U."/>
            <person name="Loque D."/>
            <person name="Otillar R."/>
            <person name="Salamov A."/>
            <person name="Schmutz J."/>
            <person name="Shapiro H."/>
            <person name="Lindquist E."/>
            <person name="Lucas S."/>
            <person name="Rokhsar D."/>
            <person name="Grigoriev I.V."/>
        </authorList>
    </citation>
    <scope>NUCLEOTIDE SEQUENCE [LARGE SCALE GENOMIC DNA]</scope>
</reference>
<accession>D8QYD4</accession>
<dbReference type="InterPro" id="IPR006595">
    <property type="entry name" value="CTLH_C"/>
</dbReference>
<dbReference type="SMART" id="SM00757">
    <property type="entry name" value="CRA"/>
    <property type="match status" value="1"/>
</dbReference>
<dbReference type="OrthoDB" id="1933281at2759"/>
<evidence type="ECO:0000259" key="9">
    <source>
        <dbReference type="PROSITE" id="PS50897"/>
    </source>
</evidence>
<keyword evidence="13" id="KW-1185">Reference proteome</keyword>
<dbReference type="GO" id="GO:0008270">
    <property type="term" value="F:zinc ion binding"/>
    <property type="evidence" value="ECO:0007669"/>
    <property type="project" value="UniProtKB-KW"/>
</dbReference>
<evidence type="ECO:0008006" key="14">
    <source>
        <dbReference type="Google" id="ProtNLM"/>
    </source>
</evidence>
<dbReference type="CDD" id="cd16652">
    <property type="entry name" value="dRING_Rmd5p-like"/>
    <property type="match status" value="1"/>
</dbReference>
<dbReference type="InParanoid" id="D8QYD4"/>
<keyword evidence="2" id="KW-0963">Cytoplasm</keyword>
<dbReference type="SMART" id="SM00184">
    <property type="entry name" value="RING"/>
    <property type="match status" value="1"/>
</dbReference>
<dbReference type="InterPro" id="IPR006594">
    <property type="entry name" value="LisH"/>
</dbReference>
<dbReference type="Gene3D" id="3.30.40.10">
    <property type="entry name" value="Zinc/RING finger domain, C3HC4 (zinc finger)"/>
    <property type="match status" value="1"/>
</dbReference>
<dbReference type="KEGG" id="smo:SELMODRAFT_79692"/>
<evidence type="ECO:0000256" key="3">
    <source>
        <dbReference type="ARBA" id="ARBA00022723"/>
    </source>
</evidence>
<feature type="zinc finger region" description="RING-Gid-type" evidence="7">
    <location>
        <begin position="323"/>
        <end position="366"/>
    </location>
</feature>
<feature type="domain" description="RING-type" evidence="8">
    <location>
        <begin position="323"/>
        <end position="366"/>
    </location>
</feature>
<keyword evidence="5" id="KW-0862">Zinc</keyword>
<evidence type="ECO:0000259" key="8">
    <source>
        <dbReference type="PROSITE" id="PS50089"/>
    </source>
</evidence>
<dbReference type="EMBL" id="GL377568">
    <property type="protein sequence ID" value="EFJ35591.1"/>
    <property type="molecule type" value="Genomic_DNA"/>
</dbReference>
<feature type="domain" description="CTLH" evidence="9">
    <location>
        <begin position="144"/>
        <end position="202"/>
    </location>
</feature>
<dbReference type="PROSITE" id="PS50089">
    <property type="entry name" value="ZF_RING_2"/>
    <property type="match status" value="1"/>
</dbReference>
<evidence type="ECO:0000313" key="12">
    <source>
        <dbReference type="EMBL" id="EFJ35591.1"/>
    </source>
</evidence>
<dbReference type="OMA" id="LIRECKM"/>
<dbReference type="InterPro" id="IPR037683">
    <property type="entry name" value="Rmd5_dRing"/>
</dbReference>
<dbReference type="Pfam" id="PF13445">
    <property type="entry name" value="zf-RING_UBOX"/>
    <property type="match status" value="1"/>
</dbReference>
<dbReference type="GO" id="GO:0061630">
    <property type="term" value="F:ubiquitin protein ligase activity"/>
    <property type="evidence" value="ECO:0007669"/>
    <property type="project" value="InterPro"/>
</dbReference>
<dbReference type="AlphaFoldDB" id="D8QYD4"/>
<dbReference type="Proteomes" id="UP000001514">
    <property type="component" value="Unassembled WGS sequence"/>
</dbReference>
<dbReference type="GO" id="GO:0043161">
    <property type="term" value="P:proteasome-mediated ubiquitin-dependent protein catabolic process"/>
    <property type="evidence" value="ECO:0000318"/>
    <property type="project" value="GO_Central"/>
</dbReference>
<proteinExistence type="predicted"/>
<dbReference type="STRING" id="88036.D8QYD4"/>
<protein>
    <recommendedName>
        <fullName evidence="14">RING-Gid-type domain-containing protein</fullName>
    </recommendedName>
</protein>
<dbReference type="eggNOG" id="KOG2817">
    <property type="taxonomic scope" value="Eukaryota"/>
</dbReference>
<dbReference type="PROSITE" id="PS50897">
    <property type="entry name" value="CTLH"/>
    <property type="match status" value="1"/>
</dbReference>
<gene>
    <name evidence="11" type="ORF">SELMODRAFT_101739</name>
    <name evidence="12" type="ORF">SELMODRAFT_79692</name>
</gene>
<dbReference type="InterPro" id="IPR001841">
    <property type="entry name" value="Znf_RING"/>
</dbReference>
<dbReference type="Pfam" id="PF10607">
    <property type="entry name" value="CTLH"/>
    <property type="match status" value="1"/>
</dbReference>
<evidence type="ECO:0000256" key="5">
    <source>
        <dbReference type="ARBA" id="ARBA00022833"/>
    </source>
</evidence>
<name>D8QYD4_SELML</name>
<dbReference type="InterPro" id="IPR024964">
    <property type="entry name" value="CTLH/CRA"/>
</dbReference>
<sequence length="380" mass="42957">MDLASMQDAFDRVTKKQKLSYAKTEDVIDKFMHEIQAAASKLDQGDVVDHSAVLSELQAKLTAAVNQLSSAQKEVNLALSKYGKVMDKQFCADLSKAYRDMDFDHRLVNQIIALHFYRQGMFELGDCFVGEAQESEGAAALKLPFFEMYQILEHMRNKNLEPAIEWAKSHHKELKEKGSSLEFKLHQLEFVQTLLKAGRWEALLYGRRIFGKFPDHLGVIKKLMACMVYFARDVGSNPYKELLAPSHWESVALEFTRECCGLLGQGYESPLHVTLSAGSQALPTLLKLSSVMSNKKGEWQAMKQLPVEIELDKEFQFHSIFACPVSRDQSSAENPPMLLPCGHVLCKQSIVKLAKGNTRPFKCPYCPMEASSSHCRQIHF</sequence>
<dbReference type="PANTHER" id="PTHR12170:SF3">
    <property type="entry name" value="GH10162P"/>
    <property type="match status" value="1"/>
</dbReference>
<dbReference type="GO" id="GO:0005634">
    <property type="term" value="C:nucleus"/>
    <property type="evidence" value="ECO:0000318"/>
    <property type="project" value="GO_Central"/>
</dbReference>
<feature type="domain" description="RING-Gid-type" evidence="10">
    <location>
        <begin position="323"/>
        <end position="366"/>
    </location>
</feature>
<dbReference type="InterPro" id="IPR044063">
    <property type="entry name" value="ZF_RING_GID"/>
</dbReference>
<evidence type="ECO:0000256" key="2">
    <source>
        <dbReference type="ARBA" id="ARBA00022490"/>
    </source>
</evidence>
<dbReference type="GO" id="GO:0005737">
    <property type="term" value="C:cytoplasm"/>
    <property type="evidence" value="ECO:0000318"/>
    <property type="project" value="GO_Central"/>
</dbReference>
<evidence type="ECO:0000256" key="7">
    <source>
        <dbReference type="PROSITE-ProRule" id="PRU01215"/>
    </source>
</evidence>
<dbReference type="InterPro" id="IPR013083">
    <property type="entry name" value="Znf_RING/FYVE/PHD"/>
</dbReference>
<dbReference type="HOGENOM" id="CLU_020227_1_0_1"/>
<evidence type="ECO:0000256" key="6">
    <source>
        <dbReference type="PROSITE-ProRule" id="PRU00175"/>
    </source>
</evidence>
<dbReference type="FunCoup" id="D8QYD4">
    <property type="interactions" value="4667"/>
</dbReference>
<comment type="subcellular location">
    <subcellularLocation>
        <location evidence="1">Cytoplasm</location>
    </subcellularLocation>
</comment>
<dbReference type="PROSITE" id="PS51867">
    <property type="entry name" value="ZF_RING_GID"/>
    <property type="match status" value="1"/>
</dbReference>
<evidence type="ECO:0000256" key="1">
    <source>
        <dbReference type="ARBA" id="ARBA00004496"/>
    </source>
</evidence>
<dbReference type="FunFam" id="3.30.40.10:FF:000143">
    <property type="entry name" value="Regulator of gluconeogenesis Rmd5"/>
    <property type="match status" value="1"/>
</dbReference>
<evidence type="ECO:0000259" key="10">
    <source>
        <dbReference type="PROSITE" id="PS51867"/>
    </source>
</evidence>
<organism evidence="13">
    <name type="scientific">Selaginella moellendorffii</name>
    <name type="common">Spikemoss</name>
    <dbReference type="NCBI Taxonomy" id="88036"/>
    <lineage>
        <taxon>Eukaryota</taxon>
        <taxon>Viridiplantae</taxon>
        <taxon>Streptophyta</taxon>
        <taxon>Embryophyta</taxon>
        <taxon>Tracheophyta</taxon>
        <taxon>Lycopodiopsida</taxon>
        <taxon>Selaginellales</taxon>
        <taxon>Selaginellaceae</taxon>
        <taxon>Selaginella</taxon>
    </lineage>
</organism>
<dbReference type="EMBL" id="GL377590">
    <property type="protein sequence ID" value="EFJ24324.1"/>
    <property type="molecule type" value="Genomic_DNA"/>
</dbReference>
<evidence type="ECO:0000313" key="11">
    <source>
        <dbReference type="EMBL" id="EFJ24324.1"/>
    </source>
</evidence>
<keyword evidence="3" id="KW-0479">Metal-binding</keyword>
<keyword evidence="4 6" id="KW-0863">Zinc-finger</keyword>
<dbReference type="GO" id="GO:0034657">
    <property type="term" value="C:GID complex"/>
    <property type="evidence" value="ECO:0000318"/>
    <property type="project" value="GO_Central"/>
</dbReference>
<dbReference type="PANTHER" id="PTHR12170">
    <property type="entry name" value="MACROPHAGE ERYTHROBLAST ATTACHER-RELATED"/>
    <property type="match status" value="1"/>
</dbReference>